<evidence type="ECO:0000313" key="4">
    <source>
        <dbReference type="Proteomes" id="UP000237271"/>
    </source>
</evidence>
<dbReference type="Proteomes" id="UP000237271">
    <property type="component" value="Unassembled WGS sequence"/>
</dbReference>
<gene>
    <name evidence="3" type="ORF">PHPALM_19338</name>
</gene>
<feature type="compositionally biased region" description="Basic and acidic residues" evidence="1">
    <location>
        <begin position="162"/>
        <end position="171"/>
    </location>
</feature>
<evidence type="ECO:0000313" key="3">
    <source>
        <dbReference type="EMBL" id="POM65033.1"/>
    </source>
</evidence>
<dbReference type="InterPro" id="IPR045358">
    <property type="entry name" value="Ty3_capsid"/>
</dbReference>
<comment type="caution">
    <text evidence="3">The sequence shown here is derived from an EMBL/GenBank/DDBJ whole genome shotgun (WGS) entry which is preliminary data.</text>
</comment>
<feature type="non-terminal residue" evidence="3">
    <location>
        <position position="202"/>
    </location>
</feature>
<dbReference type="PANTHER" id="PTHR33223:SF6">
    <property type="entry name" value="CCHC-TYPE DOMAIN-CONTAINING PROTEIN"/>
    <property type="match status" value="1"/>
</dbReference>
<protein>
    <recommendedName>
        <fullName evidence="2">Ty3 transposon capsid-like protein domain-containing protein</fullName>
    </recommendedName>
</protein>
<organism evidence="3 4">
    <name type="scientific">Phytophthora palmivora</name>
    <dbReference type="NCBI Taxonomy" id="4796"/>
    <lineage>
        <taxon>Eukaryota</taxon>
        <taxon>Sar</taxon>
        <taxon>Stramenopiles</taxon>
        <taxon>Oomycota</taxon>
        <taxon>Peronosporomycetes</taxon>
        <taxon>Peronosporales</taxon>
        <taxon>Peronosporaceae</taxon>
        <taxon>Phytophthora</taxon>
    </lineage>
</organism>
<dbReference type="Pfam" id="PF19259">
    <property type="entry name" value="Ty3_capsid"/>
    <property type="match status" value="1"/>
</dbReference>
<dbReference type="PANTHER" id="PTHR33223">
    <property type="entry name" value="CCHC-TYPE DOMAIN-CONTAINING PROTEIN"/>
    <property type="match status" value="1"/>
</dbReference>
<reference evidence="3 4" key="1">
    <citation type="journal article" date="2017" name="Genome Biol. Evol.">
        <title>Phytophthora megakarya and P. palmivora, closely related causal agents of cacao black pod rot, underwent increases in genome sizes and gene numbers by different mechanisms.</title>
        <authorList>
            <person name="Ali S.S."/>
            <person name="Shao J."/>
            <person name="Lary D.J."/>
            <person name="Kronmiller B."/>
            <person name="Shen D."/>
            <person name="Strem M.D."/>
            <person name="Amoako-Attah I."/>
            <person name="Akrofi A.Y."/>
            <person name="Begoude B.A."/>
            <person name="Ten Hoopen G.M."/>
            <person name="Coulibaly K."/>
            <person name="Kebe B.I."/>
            <person name="Melnick R.L."/>
            <person name="Guiltinan M.J."/>
            <person name="Tyler B.M."/>
            <person name="Meinhardt L.W."/>
            <person name="Bailey B.A."/>
        </authorList>
    </citation>
    <scope>NUCLEOTIDE SEQUENCE [LARGE SCALE GENOMIC DNA]</scope>
    <source>
        <strain evidence="4">sbr112.9</strain>
    </source>
</reference>
<keyword evidence="4" id="KW-1185">Reference proteome</keyword>
<feature type="compositionally biased region" description="Polar residues" evidence="1">
    <location>
        <begin position="172"/>
        <end position="193"/>
    </location>
</feature>
<dbReference type="AlphaFoldDB" id="A0A2P4XHL0"/>
<dbReference type="EMBL" id="NCKW01010712">
    <property type="protein sequence ID" value="POM65033.1"/>
    <property type="molecule type" value="Genomic_DNA"/>
</dbReference>
<name>A0A2P4XHL0_9STRA</name>
<sequence length="202" mass="23311">MDTKPLTFDGDIDGQKLRSFIFQFESYFSFKGYNLEADDVVLALELGQSVRKSAATWYETYMTSQSTMNTWSSIKSAMEKSFKEPNFQQKMRNELLNFKQRGTYQGYVAKFQEKLRLVPLDPAFAKEIFLRGLTSNNLRKQILRKKPTTLEDVIAEGFSEVELERLDDNKQPPDSSKQKSGSSETKKQQNQFPGKTEGRKRA</sequence>
<proteinExistence type="predicted"/>
<feature type="domain" description="Ty3 transposon capsid-like protein" evidence="2">
    <location>
        <begin position="3"/>
        <end position="159"/>
    </location>
</feature>
<evidence type="ECO:0000256" key="1">
    <source>
        <dbReference type="SAM" id="MobiDB-lite"/>
    </source>
</evidence>
<feature type="region of interest" description="Disordered" evidence="1">
    <location>
        <begin position="161"/>
        <end position="202"/>
    </location>
</feature>
<evidence type="ECO:0000259" key="2">
    <source>
        <dbReference type="Pfam" id="PF19259"/>
    </source>
</evidence>
<accession>A0A2P4XHL0</accession>
<dbReference type="OrthoDB" id="125572at2759"/>